<evidence type="ECO:0000313" key="2">
    <source>
        <dbReference type="EMBL" id="KAF7801913.1"/>
    </source>
</evidence>
<comment type="caution">
    <text evidence="2">The sequence shown here is derived from an EMBL/GenBank/DDBJ whole genome shotgun (WGS) entry which is preliminary data.</text>
</comment>
<sequence length="350" mass="39636">MSLQIAHPIPAPTSTTRLALTFTFIIAKGGGTHLDGSDGGAPLRGGLRDLMSFHRATDFSPICSNGVEVPPKRKDMQFIYVLPGWEGSTHDSRVLLNAISRRNGLKVPRGVAMFNHLLHDFIRQEMPLDPLEANIDNVYDEHEQEFVEDEERIIHVEASEAWNNWRGNLANDIFNRWRQWSKLENAKLVECCLELCAKENYKQENGQFKPGFYLQVEKLFELKLPRCGLKAHPHIDGRLRLLKKQHCAIVEMLAASGFGWNDKDKCVAFDKDVFDDWTKVHKNAIGLRNKEFPHFDDLTSIFGNDRATGVGAKPPADAVEEIEKEETLIKQETMNTSNDIGQDDDDSPKS</sequence>
<dbReference type="EMBL" id="JAAIUW010000013">
    <property type="protein sequence ID" value="KAF7801913.1"/>
    <property type="molecule type" value="Genomic_DNA"/>
</dbReference>
<reference evidence="2" key="1">
    <citation type="submission" date="2020-09" db="EMBL/GenBank/DDBJ databases">
        <title>Genome-Enabled Discovery of Anthraquinone Biosynthesis in Senna tora.</title>
        <authorList>
            <person name="Kang S.-H."/>
            <person name="Pandey R.P."/>
            <person name="Lee C.-M."/>
            <person name="Sim J.-S."/>
            <person name="Jeong J.-T."/>
            <person name="Choi B.-S."/>
            <person name="Jung M."/>
            <person name="Ginzburg D."/>
            <person name="Zhao K."/>
            <person name="Won S.Y."/>
            <person name="Oh T.-J."/>
            <person name="Yu Y."/>
            <person name="Kim N.-H."/>
            <person name="Lee O.R."/>
            <person name="Lee T.-H."/>
            <person name="Bashyal P."/>
            <person name="Kim T.-S."/>
            <person name="Lee W.-H."/>
            <person name="Kawkins C."/>
            <person name="Kim C.-K."/>
            <person name="Kim J.S."/>
            <person name="Ahn B.O."/>
            <person name="Rhee S.Y."/>
            <person name="Sohng J.K."/>
        </authorList>
    </citation>
    <scope>NUCLEOTIDE SEQUENCE</scope>
    <source>
        <tissue evidence="2">Leaf</tissue>
    </source>
</reference>
<dbReference type="Proteomes" id="UP000634136">
    <property type="component" value="Unassembled WGS sequence"/>
</dbReference>
<feature type="compositionally biased region" description="Polar residues" evidence="1">
    <location>
        <begin position="330"/>
        <end position="340"/>
    </location>
</feature>
<evidence type="ECO:0000313" key="3">
    <source>
        <dbReference type="Proteomes" id="UP000634136"/>
    </source>
</evidence>
<gene>
    <name evidence="2" type="ORF">G2W53_041024</name>
</gene>
<organism evidence="2 3">
    <name type="scientific">Senna tora</name>
    <dbReference type="NCBI Taxonomy" id="362788"/>
    <lineage>
        <taxon>Eukaryota</taxon>
        <taxon>Viridiplantae</taxon>
        <taxon>Streptophyta</taxon>
        <taxon>Embryophyta</taxon>
        <taxon>Tracheophyta</taxon>
        <taxon>Spermatophyta</taxon>
        <taxon>Magnoliopsida</taxon>
        <taxon>eudicotyledons</taxon>
        <taxon>Gunneridae</taxon>
        <taxon>Pentapetalae</taxon>
        <taxon>rosids</taxon>
        <taxon>fabids</taxon>
        <taxon>Fabales</taxon>
        <taxon>Fabaceae</taxon>
        <taxon>Caesalpinioideae</taxon>
        <taxon>Cassia clade</taxon>
        <taxon>Senna</taxon>
    </lineage>
</organism>
<evidence type="ECO:0000256" key="1">
    <source>
        <dbReference type="SAM" id="MobiDB-lite"/>
    </source>
</evidence>
<dbReference type="PANTHER" id="PTHR46250:SF18">
    <property type="entry name" value="MYB_SANT-LIKE DOMAIN-CONTAINING PROTEIN"/>
    <property type="match status" value="1"/>
</dbReference>
<keyword evidence="3" id="KW-1185">Reference proteome</keyword>
<proteinExistence type="predicted"/>
<name>A0A834SGP8_9FABA</name>
<dbReference type="AlphaFoldDB" id="A0A834SGP8"/>
<dbReference type="PANTHER" id="PTHR46250">
    <property type="entry name" value="MYB/SANT-LIKE DNA-BINDING DOMAIN PROTEIN-RELATED"/>
    <property type="match status" value="1"/>
</dbReference>
<protein>
    <submittedName>
        <fullName evidence="2">Myb/SANT-like domain containing protein</fullName>
    </submittedName>
</protein>
<dbReference type="OrthoDB" id="1746344at2759"/>
<feature type="region of interest" description="Disordered" evidence="1">
    <location>
        <begin position="328"/>
        <end position="350"/>
    </location>
</feature>
<feature type="compositionally biased region" description="Acidic residues" evidence="1">
    <location>
        <begin position="341"/>
        <end position="350"/>
    </location>
</feature>
<accession>A0A834SGP8</accession>